<accession>A0A192H001</accession>
<dbReference type="Pfam" id="PF00455">
    <property type="entry name" value="DeoRC"/>
    <property type="match status" value="1"/>
</dbReference>
<dbReference type="OrthoDB" id="9797223at2"/>
<dbReference type="PRINTS" id="PR00037">
    <property type="entry name" value="HTHLACR"/>
</dbReference>
<evidence type="ECO:0000313" key="1">
    <source>
        <dbReference type="EMBL" id="ANK62114.1"/>
    </source>
</evidence>
<dbReference type="InterPro" id="IPR001034">
    <property type="entry name" value="DeoR_HTH"/>
</dbReference>
<reference evidence="1 2" key="1">
    <citation type="submission" date="2016-03" db="EMBL/GenBank/DDBJ databases">
        <title>Pediococcus and Lactobacillus from brewery environment - whole genome sequencing and assembly.</title>
        <authorList>
            <person name="Behr J."/>
            <person name="Geissler A.J."/>
            <person name="Vogel R.F."/>
        </authorList>
    </citation>
    <scope>NUCLEOTIDE SEQUENCE [LARGE SCALE GENOMIC DNA]</scope>
    <source>
        <strain evidence="1 2">TMW 1.1989</strain>
    </source>
</reference>
<dbReference type="Gene3D" id="3.40.50.1360">
    <property type="match status" value="1"/>
</dbReference>
<protein>
    <submittedName>
        <fullName evidence="1">D-beta-hydroxybutyrate dehydrogenase</fullName>
    </submittedName>
</protein>
<dbReference type="SUPFAM" id="SSF46785">
    <property type="entry name" value="Winged helix' DNA-binding domain"/>
    <property type="match status" value="1"/>
</dbReference>
<dbReference type="SMART" id="SM01134">
    <property type="entry name" value="DeoRC"/>
    <property type="match status" value="1"/>
</dbReference>
<dbReference type="InterPro" id="IPR037171">
    <property type="entry name" value="NagB/RpiA_transferase-like"/>
</dbReference>
<dbReference type="InterPro" id="IPR018356">
    <property type="entry name" value="Tscrpt_reg_HTH_DeoR_CS"/>
</dbReference>
<dbReference type="InterPro" id="IPR036390">
    <property type="entry name" value="WH_DNA-bd_sf"/>
</dbReference>
<dbReference type="EMBL" id="CP014873">
    <property type="protein sequence ID" value="ANK62114.1"/>
    <property type="molecule type" value="Genomic_DNA"/>
</dbReference>
<dbReference type="RefSeq" id="WP_068278935.1">
    <property type="nucleotide sequence ID" value="NZ_CP014873.1"/>
</dbReference>
<dbReference type="PANTHER" id="PTHR30363:SF44">
    <property type="entry name" value="AGA OPERON TRANSCRIPTIONAL REPRESSOR-RELATED"/>
    <property type="match status" value="1"/>
</dbReference>
<dbReference type="Gene3D" id="1.10.10.10">
    <property type="entry name" value="Winged helix-like DNA-binding domain superfamily/Winged helix DNA-binding domain"/>
    <property type="match status" value="1"/>
</dbReference>
<dbReference type="GO" id="GO:0003700">
    <property type="term" value="F:DNA-binding transcription factor activity"/>
    <property type="evidence" value="ECO:0007669"/>
    <property type="project" value="InterPro"/>
</dbReference>
<dbReference type="InterPro" id="IPR050313">
    <property type="entry name" value="Carb_Metab_HTH_regulators"/>
</dbReference>
<proteinExistence type="predicted"/>
<evidence type="ECO:0000313" key="2">
    <source>
        <dbReference type="Proteomes" id="UP000078582"/>
    </source>
</evidence>
<dbReference type="PROSITE" id="PS51000">
    <property type="entry name" value="HTH_DEOR_2"/>
    <property type="match status" value="1"/>
</dbReference>
<dbReference type="InterPro" id="IPR036388">
    <property type="entry name" value="WH-like_DNA-bd_sf"/>
</dbReference>
<name>A0A192H001_9LACO</name>
<dbReference type="PROSITE" id="PS00894">
    <property type="entry name" value="HTH_DEOR_1"/>
    <property type="match status" value="1"/>
</dbReference>
<dbReference type="SMART" id="SM00420">
    <property type="entry name" value="HTH_DEOR"/>
    <property type="match status" value="1"/>
</dbReference>
<dbReference type="GeneID" id="42981526"/>
<dbReference type="Pfam" id="PF08220">
    <property type="entry name" value="HTH_DeoR"/>
    <property type="match status" value="1"/>
</dbReference>
<dbReference type="STRING" id="375175.AYR53_04620"/>
<keyword evidence="2" id="KW-1185">Reference proteome</keyword>
<dbReference type="SUPFAM" id="SSF100950">
    <property type="entry name" value="NagB/RpiA/CoA transferase-like"/>
    <property type="match status" value="1"/>
</dbReference>
<organism evidence="1 2">
    <name type="scientific">Loigolactobacillus backii</name>
    <dbReference type="NCBI Taxonomy" id="375175"/>
    <lineage>
        <taxon>Bacteria</taxon>
        <taxon>Bacillati</taxon>
        <taxon>Bacillota</taxon>
        <taxon>Bacilli</taxon>
        <taxon>Lactobacillales</taxon>
        <taxon>Lactobacillaceae</taxon>
        <taxon>Loigolactobacillus</taxon>
    </lineage>
</organism>
<sequence length="253" mass="27927">MNPYQRQALILSKVKEYSFAKISQLSSELNVTRETIRKDLYTLESKGLIKTVRGGATTISLDKETKYDQRLQQNSQNKLAVAKKAIQFIQPGNSVFLDYGTTTFAISQEIKQSGLRDLTLITNSLAIAANLIGEPANQIILLGGNLRQSESSLSGPLTLQAINDIYADIGFFGCGGINIDIGITNHYLDEVEVSKRVMKHCQKTIAVADSDKFKLTALYKTADFSELNVIITDNKIPAEIVTEFQGHGINIEH</sequence>
<gene>
    <name evidence="1" type="ORF">AYR53_04620</name>
</gene>
<dbReference type="Proteomes" id="UP000078582">
    <property type="component" value="Chromosome"/>
</dbReference>
<dbReference type="PANTHER" id="PTHR30363">
    <property type="entry name" value="HTH-TYPE TRANSCRIPTIONAL REGULATOR SRLR-RELATED"/>
    <property type="match status" value="1"/>
</dbReference>
<dbReference type="InterPro" id="IPR014036">
    <property type="entry name" value="DeoR-like_C"/>
</dbReference>
<dbReference type="AlphaFoldDB" id="A0A192H001"/>